<keyword evidence="25" id="KW-1185">Reference proteome</keyword>
<dbReference type="SUPFAM" id="SSF52058">
    <property type="entry name" value="L domain-like"/>
    <property type="match status" value="1"/>
</dbReference>
<keyword evidence="8" id="KW-0808">Transferase</keyword>
<dbReference type="InterPro" id="IPR001611">
    <property type="entry name" value="Leu-rich_rpt"/>
</dbReference>
<evidence type="ECO:0000256" key="8">
    <source>
        <dbReference type="ARBA" id="ARBA00022679"/>
    </source>
</evidence>
<keyword evidence="11" id="KW-0677">Repeat</keyword>
<dbReference type="GO" id="GO:0005524">
    <property type="term" value="F:ATP binding"/>
    <property type="evidence" value="ECO:0007669"/>
    <property type="project" value="UniProtKB-UniRule"/>
</dbReference>
<evidence type="ECO:0000256" key="12">
    <source>
        <dbReference type="ARBA" id="ARBA00022741"/>
    </source>
</evidence>
<keyword evidence="14 21" id="KW-0067">ATP-binding</keyword>
<dbReference type="InterPro" id="IPR051716">
    <property type="entry name" value="Plant_RL_S/T_kinase"/>
</dbReference>
<feature type="binding site" evidence="21">
    <location>
        <position position="694"/>
    </location>
    <ligand>
        <name>ATP</name>
        <dbReference type="ChEBI" id="CHEBI:30616"/>
    </ligand>
</feature>
<evidence type="ECO:0000256" key="6">
    <source>
        <dbReference type="ARBA" id="ARBA00022553"/>
    </source>
</evidence>
<comment type="similarity">
    <text evidence="2">Belongs to the protein kinase superfamily. Ser/Thr protein kinase family.</text>
</comment>
<dbReference type="Pfam" id="PF00069">
    <property type="entry name" value="Pkinase"/>
    <property type="match status" value="1"/>
</dbReference>
<dbReference type="Gene3D" id="3.80.10.10">
    <property type="entry name" value="Ribonuclease Inhibitor"/>
    <property type="match status" value="3"/>
</dbReference>
<dbReference type="InterPro" id="IPR017441">
    <property type="entry name" value="Protein_kinase_ATP_BS"/>
</dbReference>
<dbReference type="InterPro" id="IPR011009">
    <property type="entry name" value="Kinase-like_dom_sf"/>
</dbReference>
<dbReference type="FunFam" id="3.80.10.10:FF:000095">
    <property type="entry name" value="LRR receptor-like serine/threonine-protein kinase GSO1"/>
    <property type="match status" value="1"/>
</dbReference>
<evidence type="ECO:0000256" key="9">
    <source>
        <dbReference type="ARBA" id="ARBA00022692"/>
    </source>
</evidence>
<comment type="catalytic activity">
    <reaction evidence="20">
        <text>L-seryl-[protein] + ATP = O-phospho-L-seryl-[protein] + ADP + H(+)</text>
        <dbReference type="Rhea" id="RHEA:17989"/>
        <dbReference type="Rhea" id="RHEA-COMP:9863"/>
        <dbReference type="Rhea" id="RHEA-COMP:11604"/>
        <dbReference type="ChEBI" id="CHEBI:15378"/>
        <dbReference type="ChEBI" id="CHEBI:29999"/>
        <dbReference type="ChEBI" id="CHEBI:30616"/>
        <dbReference type="ChEBI" id="CHEBI:83421"/>
        <dbReference type="ChEBI" id="CHEBI:456216"/>
        <dbReference type="EC" id="2.7.11.1"/>
    </reaction>
</comment>
<keyword evidence="9" id="KW-0812">Transmembrane</keyword>
<evidence type="ECO:0000256" key="17">
    <source>
        <dbReference type="ARBA" id="ARBA00023170"/>
    </source>
</evidence>
<keyword evidence="16" id="KW-0472">Membrane</keyword>
<dbReference type="Gene3D" id="1.10.510.10">
    <property type="entry name" value="Transferase(Phosphotransferase) domain 1"/>
    <property type="match status" value="1"/>
</dbReference>
<gene>
    <name evidence="24" type="ORF">Taro_036340</name>
</gene>
<dbReference type="PANTHER" id="PTHR48053:SF151">
    <property type="entry name" value="OS02G0216000 PROTEIN"/>
    <property type="match status" value="1"/>
</dbReference>
<dbReference type="EMBL" id="NMUH01003054">
    <property type="protein sequence ID" value="MQM03551.1"/>
    <property type="molecule type" value="Genomic_DNA"/>
</dbReference>
<feature type="domain" description="Protein kinase" evidence="23">
    <location>
        <begin position="666"/>
        <end position="961"/>
    </location>
</feature>
<evidence type="ECO:0000256" key="18">
    <source>
        <dbReference type="ARBA" id="ARBA00023180"/>
    </source>
</evidence>
<dbReference type="PANTHER" id="PTHR48053">
    <property type="entry name" value="LEUCINE RICH REPEAT FAMILY PROTEIN, EXPRESSED"/>
    <property type="match status" value="1"/>
</dbReference>
<evidence type="ECO:0000256" key="22">
    <source>
        <dbReference type="SAM" id="SignalP"/>
    </source>
</evidence>
<dbReference type="InterPro" id="IPR003591">
    <property type="entry name" value="Leu-rich_rpt_typical-subtyp"/>
</dbReference>
<evidence type="ECO:0000256" key="7">
    <source>
        <dbReference type="ARBA" id="ARBA00022614"/>
    </source>
</evidence>
<dbReference type="InterPro" id="IPR013210">
    <property type="entry name" value="LRR_N_plant-typ"/>
</dbReference>
<dbReference type="Pfam" id="PF00560">
    <property type="entry name" value="LRR_1"/>
    <property type="match status" value="10"/>
</dbReference>
<dbReference type="Proteomes" id="UP000652761">
    <property type="component" value="Unassembled WGS sequence"/>
</dbReference>
<dbReference type="AlphaFoldDB" id="A0A843WD33"/>
<dbReference type="Gene3D" id="3.30.200.20">
    <property type="entry name" value="Phosphorylase Kinase, domain 1"/>
    <property type="match status" value="1"/>
</dbReference>
<organism evidence="24 25">
    <name type="scientific">Colocasia esculenta</name>
    <name type="common">Wild taro</name>
    <name type="synonym">Arum esculentum</name>
    <dbReference type="NCBI Taxonomy" id="4460"/>
    <lineage>
        <taxon>Eukaryota</taxon>
        <taxon>Viridiplantae</taxon>
        <taxon>Streptophyta</taxon>
        <taxon>Embryophyta</taxon>
        <taxon>Tracheophyta</taxon>
        <taxon>Spermatophyta</taxon>
        <taxon>Magnoliopsida</taxon>
        <taxon>Liliopsida</taxon>
        <taxon>Araceae</taxon>
        <taxon>Aroideae</taxon>
        <taxon>Colocasieae</taxon>
        <taxon>Colocasia</taxon>
    </lineage>
</organism>
<comment type="subcellular location">
    <subcellularLocation>
        <location evidence="1">Cell membrane</location>
        <topology evidence="1">Single-pass membrane protein</topology>
    </subcellularLocation>
</comment>
<evidence type="ECO:0000256" key="5">
    <source>
        <dbReference type="ARBA" id="ARBA00022527"/>
    </source>
</evidence>
<dbReference type="InterPro" id="IPR032675">
    <property type="entry name" value="LRR_dom_sf"/>
</dbReference>
<keyword evidence="12 21" id="KW-0547">Nucleotide-binding</keyword>
<keyword evidence="4" id="KW-1003">Cell membrane</keyword>
<evidence type="ECO:0000256" key="4">
    <source>
        <dbReference type="ARBA" id="ARBA00022475"/>
    </source>
</evidence>
<evidence type="ECO:0000256" key="1">
    <source>
        <dbReference type="ARBA" id="ARBA00004162"/>
    </source>
</evidence>
<dbReference type="InterPro" id="IPR008271">
    <property type="entry name" value="Ser/Thr_kinase_AS"/>
</dbReference>
<evidence type="ECO:0000313" key="25">
    <source>
        <dbReference type="Proteomes" id="UP000652761"/>
    </source>
</evidence>
<dbReference type="SUPFAM" id="SSF56112">
    <property type="entry name" value="Protein kinase-like (PK-like)"/>
    <property type="match status" value="1"/>
</dbReference>
<dbReference type="FunFam" id="3.80.10.10:FF:000383">
    <property type="entry name" value="Leucine-rich repeat receptor protein kinase EMS1"/>
    <property type="match status" value="1"/>
</dbReference>
<evidence type="ECO:0000256" key="20">
    <source>
        <dbReference type="ARBA" id="ARBA00048679"/>
    </source>
</evidence>
<evidence type="ECO:0000256" key="16">
    <source>
        <dbReference type="ARBA" id="ARBA00023136"/>
    </source>
</evidence>
<evidence type="ECO:0000256" key="15">
    <source>
        <dbReference type="ARBA" id="ARBA00022989"/>
    </source>
</evidence>
<name>A0A843WD33_COLES</name>
<feature type="chain" id="PRO_5032387537" description="non-specific serine/threonine protein kinase" evidence="22">
    <location>
        <begin position="22"/>
        <end position="985"/>
    </location>
</feature>
<evidence type="ECO:0000313" key="24">
    <source>
        <dbReference type="EMBL" id="MQM03551.1"/>
    </source>
</evidence>
<reference evidence="24" key="1">
    <citation type="submission" date="2017-07" db="EMBL/GenBank/DDBJ databases">
        <title>Taro Niue Genome Assembly and Annotation.</title>
        <authorList>
            <person name="Atibalentja N."/>
            <person name="Keating K."/>
            <person name="Fields C.J."/>
        </authorList>
    </citation>
    <scope>NUCLEOTIDE SEQUENCE</scope>
    <source>
        <strain evidence="24">Niue_2</strain>
        <tissue evidence="24">Leaf</tissue>
    </source>
</reference>
<keyword evidence="18" id="KW-0325">Glycoprotein</keyword>
<dbReference type="GO" id="GO:0005886">
    <property type="term" value="C:plasma membrane"/>
    <property type="evidence" value="ECO:0007669"/>
    <property type="project" value="UniProtKB-SubCell"/>
</dbReference>
<dbReference type="SUPFAM" id="SSF52047">
    <property type="entry name" value="RNI-like"/>
    <property type="match status" value="1"/>
</dbReference>
<dbReference type="CDD" id="cd14066">
    <property type="entry name" value="STKc_IRAK"/>
    <property type="match status" value="1"/>
</dbReference>
<dbReference type="FunFam" id="3.80.10.10:FF:000676">
    <property type="entry name" value="LRR receptor-like serine/threonine-protein kinase FLS2"/>
    <property type="match status" value="1"/>
</dbReference>
<evidence type="ECO:0000256" key="19">
    <source>
        <dbReference type="ARBA" id="ARBA00047899"/>
    </source>
</evidence>
<evidence type="ECO:0000259" key="23">
    <source>
        <dbReference type="PROSITE" id="PS50011"/>
    </source>
</evidence>
<evidence type="ECO:0000256" key="13">
    <source>
        <dbReference type="ARBA" id="ARBA00022777"/>
    </source>
</evidence>
<evidence type="ECO:0000256" key="11">
    <source>
        <dbReference type="ARBA" id="ARBA00022737"/>
    </source>
</evidence>
<keyword evidence="7" id="KW-0433">Leucine-rich repeat</keyword>
<keyword evidence="5" id="KW-0723">Serine/threonine-protein kinase</keyword>
<keyword evidence="17" id="KW-0675">Receptor</keyword>
<dbReference type="OrthoDB" id="4062651at2759"/>
<proteinExistence type="inferred from homology"/>
<dbReference type="PROSITE" id="PS00108">
    <property type="entry name" value="PROTEIN_KINASE_ST"/>
    <property type="match status" value="1"/>
</dbReference>
<dbReference type="PRINTS" id="PR00019">
    <property type="entry name" value="LEURICHRPT"/>
</dbReference>
<dbReference type="FunFam" id="1.10.510.10:FF:000358">
    <property type="entry name" value="Putative leucine-rich repeat receptor-like serine/threonine-protein kinase"/>
    <property type="match status" value="1"/>
</dbReference>
<dbReference type="SMART" id="SM00369">
    <property type="entry name" value="LRR_TYP"/>
    <property type="match status" value="9"/>
</dbReference>
<evidence type="ECO:0000256" key="3">
    <source>
        <dbReference type="ARBA" id="ARBA00012513"/>
    </source>
</evidence>
<dbReference type="EC" id="2.7.11.1" evidence="3"/>
<keyword evidence="10 22" id="KW-0732">Signal</keyword>
<evidence type="ECO:0000256" key="21">
    <source>
        <dbReference type="PROSITE-ProRule" id="PRU10141"/>
    </source>
</evidence>
<comment type="catalytic activity">
    <reaction evidence="19">
        <text>L-threonyl-[protein] + ATP = O-phospho-L-threonyl-[protein] + ADP + H(+)</text>
        <dbReference type="Rhea" id="RHEA:46608"/>
        <dbReference type="Rhea" id="RHEA-COMP:11060"/>
        <dbReference type="Rhea" id="RHEA-COMP:11605"/>
        <dbReference type="ChEBI" id="CHEBI:15378"/>
        <dbReference type="ChEBI" id="CHEBI:30013"/>
        <dbReference type="ChEBI" id="CHEBI:30616"/>
        <dbReference type="ChEBI" id="CHEBI:61977"/>
        <dbReference type="ChEBI" id="CHEBI:456216"/>
        <dbReference type="EC" id="2.7.11.1"/>
    </reaction>
</comment>
<comment type="caution">
    <text evidence="24">The sequence shown here is derived from an EMBL/GenBank/DDBJ whole genome shotgun (WGS) entry which is preliminary data.</text>
</comment>
<keyword evidence="6" id="KW-0597">Phosphoprotein</keyword>
<evidence type="ECO:0000256" key="14">
    <source>
        <dbReference type="ARBA" id="ARBA00022840"/>
    </source>
</evidence>
<dbReference type="InterPro" id="IPR000719">
    <property type="entry name" value="Prot_kinase_dom"/>
</dbReference>
<dbReference type="PROSITE" id="PS50011">
    <property type="entry name" value="PROTEIN_KINASE_DOM"/>
    <property type="match status" value="1"/>
</dbReference>
<dbReference type="GO" id="GO:0004674">
    <property type="term" value="F:protein serine/threonine kinase activity"/>
    <property type="evidence" value="ECO:0007669"/>
    <property type="project" value="UniProtKB-KW"/>
</dbReference>
<feature type="signal peptide" evidence="22">
    <location>
        <begin position="1"/>
        <end position="21"/>
    </location>
</feature>
<dbReference type="SMART" id="SM00220">
    <property type="entry name" value="S_TKc"/>
    <property type="match status" value="1"/>
</dbReference>
<accession>A0A843WD33</accession>
<protein>
    <recommendedName>
        <fullName evidence="3">non-specific serine/threonine protein kinase</fullName>
        <ecNumber evidence="3">2.7.11.1</ecNumber>
    </recommendedName>
</protein>
<sequence>MGYSITVAAQLLFIFPCIVLSNQCKYQSSRISADKSALLAFRSGIVADPENVLSNWNETTDICEWNGVGCNDNRRVSDLGLKGKSLQGTISPLLSNLSCLELLELSENYLQGPIPKELGTLSRLGLLGLKGNKLCSEIPESFGLLKSLRYIDLSKNQLVGSLPESLFYNCTKLVYVDLSNNLFRGVIPPQIGNHLPYMENLLLYLNQLTGYIPSSLSNSSKMMELDLENNFLMGKLPSDIVVHMPLLEILHLSYNNLHSDDNNRNLTPFFSSISNLTHLEELELAANNLRGELPSAIGLLHTNLSQIHLEENLIDGAIPPSIANLSNLTLLNLSSNLLNGTIPSEISLLQKLERLCLSNNLLHGTIPAPLGALSHMGLLDLSRNQLSGTIPITLANLTQLRKLMLNGNLLSGTIPSSLGKCENLEVLDLSYNRLTGTVPAEVASLSNMAIYFNLSNNLLIGTIPLELTKMDKVWEIDLSSNNFSGKIPPNLEGCEEAELINFSHNSLQGPVPGSLGQLLNLRSLDLSFNFLSGEIPASLQRCSSLVHLNLSFNNFSGPLPTGGLFNSLSADAIKGNPLICGTLPLLKSCNLKKSTALHSRGFLALLVTVVSISAFTLTIGCKVGFKKVKGMVLRRKEDASSWSVASLVSSYPRITYRELWKATRGFHQNGLIGSGSFGHVYKGVLSDGTVVAVKVLQLQTGNSTKSFTRECQVLKRIRHRNLMRIITACSLPDFKALVLPFMTNGSLEDHLYPEGQDSNLTLPERLNICSDIAEGIAYLHHHSPVQVIHCDLKPSNILLNDEMTALVSDFGIARLVVTVGEGNMAVENTSSSTANLLCGSIGYVAPEYGMGKSPSTKGDVYSYGVLVLEMITRRRPTDEMFSGALSLQKWVKRHYQGQLGKVIDPSLTQILQDQNAQIRDMWEVVILELVELGLLCTQDAPSTRPTMVDIADDLDRLKLYLGGDTTTTFTSSLGLSSSTVTSEYW</sequence>
<dbReference type="FunFam" id="3.30.200.20:FF:000543">
    <property type="entry name" value="Putative leucine-rich repeat receptor-like serine/threonine-protein kinase"/>
    <property type="match status" value="1"/>
</dbReference>
<keyword evidence="13" id="KW-0418">Kinase</keyword>
<keyword evidence="15" id="KW-1133">Transmembrane helix</keyword>
<evidence type="ECO:0000256" key="2">
    <source>
        <dbReference type="ARBA" id="ARBA00008684"/>
    </source>
</evidence>
<evidence type="ECO:0000256" key="10">
    <source>
        <dbReference type="ARBA" id="ARBA00022729"/>
    </source>
</evidence>
<dbReference type="PROSITE" id="PS00107">
    <property type="entry name" value="PROTEIN_KINASE_ATP"/>
    <property type="match status" value="1"/>
</dbReference>
<dbReference type="Pfam" id="PF08263">
    <property type="entry name" value="LRRNT_2"/>
    <property type="match status" value="1"/>
</dbReference>